<dbReference type="GO" id="GO:0000026">
    <property type="term" value="F:alpha-1,2-mannosyltransferase activity"/>
    <property type="evidence" value="ECO:0007669"/>
    <property type="project" value="TreeGrafter"/>
</dbReference>
<dbReference type="InterPro" id="IPR002685">
    <property type="entry name" value="Glyco_trans_15"/>
</dbReference>
<dbReference type="SUPFAM" id="SSF53448">
    <property type="entry name" value="Nucleotide-diphospho-sugar transferases"/>
    <property type="match status" value="1"/>
</dbReference>
<feature type="transmembrane region" description="Helical" evidence="7">
    <location>
        <begin position="9"/>
        <end position="27"/>
    </location>
</feature>
<evidence type="ECO:0000256" key="5">
    <source>
        <dbReference type="ARBA" id="ARBA00022968"/>
    </source>
</evidence>
<accession>A0A4C2ECC4</accession>
<evidence type="ECO:0000256" key="1">
    <source>
        <dbReference type="ARBA" id="ARBA00004606"/>
    </source>
</evidence>
<comment type="similarity">
    <text evidence="2">Belongs to the glycosyltransferase 15 family.</text>
</comment>
<organism evidence="8 9">
    <name type="scientific">Zygosaccharomyces mellis</name>
    <dbReference type="NCBI Taxonomy" id="42258"/>
    <lineage>
        <taxon>Eukaryota</taxon>
        <taxon>Fungi</taxon>
        <taxon>Dikarya</taxon>
        <taxon>Ascomycota</taxon>
        <taxon>Saccharomycotina</taxon>
        <taxon>Saccharomycetes</taxon>
        <taxon>Saccharomycetales</taxon>
        <taxon>Saccharomycetaceae</taxon>
        <taxon>Zygosaccharomyces</taxon>
    </lineage>
</organism>
<evidence type="ECO:0000313" key="8">
    <source>
        <dbReference type="EMBL" id="GCF00490.1"/>
    </source>
</evidence>
<keyword evidence="3" id="KW-0328">Glycosyltransferase</keyword>
<comment type="subcellular location">
    <subcellularLocation>
        <location evidence="1">Membrane</location>
        <topology evidence="1">Single-pass type II membrane protein</topology>
    </subcellularLocation>
</comment>
<name>A0A4C2ECC4_9SACH</name>
<dbReference type="FunFam" id="3.90.550.10:FF:000051">
    <property type="entry name" value="Alpha-1,2-mannosyltransferase (Ktr4)"/>
    <property type="match status" value="1"/>
</dbReference>
<evidence type="ECO:0000256" key="3">
    <source>
        <dbReference type="ARBA" id="ARBA00022676"/>
    </source>
</evidence>
<dbReference type="Proteomes" id="UP000301737">
    <property type="component" value="Unassembled WGS sequence"/>
</dbReference>
<dbReference type="PANTHER" id="PTHR31121">
    <property type="entry name" value="ALPHA-1,2 MANNOSYLTRANSFERASE KTR1"/>
    <property type="match status" value="1"/>
</dbReference>
<dbReference type="AlphaFoldDB" id="A0A4C2ECC4"/>
<dbReference type="PANTHER" id="PTHR31121:SF8">
    <property type="entry name" value="GLYCOLIPID 2-ALPHA-MANNOSYLTRANSFERASE-RELATED"/>
    <property type="match status" value="1"/>
</dbReference>
<dbReference type="Gene3D" id="3.90.550.10">
    <property type="entry name" value="Spore Coat Polysaccharide Biosynthesis Protein SpsA, Chain A"/>
    <property type="match status" value="1"/>
</dbReference>
<protein>
    <recommendedName>
        <fullName evidence="10">Alpha 1,2-mannosyltransferase 2.4.1</fullName>
    </recommendedName>
</protein>
<comment type="caution">
    <text evidence="8">The sequence shown here is derived from an EMBL/GenBank/DDBJ whole genome shotgun (WGS) entry which is preliminary data.</text>
</comment>
<evidence type="ECO:0000256" key="7">
    <source>
        <dbReference type="SAM" id="Phobius"/>
    </source>
</evidence>
<dbReference type="InterPro" id="IPR029044">
    <property type="entry name" value="Nucleotide-diphossugar_trans"/>
</dbReference>
<keyword evidence="9" id="KW-1185">Reference proteome</keyword>
<feature type="region of interest" description="Disordered" evidence="6">
    <location>
        <begin position="58"/>
        <end position="115"/>
    </location>
</feature>
<dbReference type="GO" id="GO:0016020">
    <property type="term" value="C:membrane"/>
    <property type="evidence" value="ECO:0007669"/>
    <property type="project" value="UniProtKB-SubCell"/>
</dbReference>
<dbReference type="Pfam" id="PF01793">
    <property type="entry name" value="Glyco_transf_15"/>
    <property type="match status" value="1"/>
</dbReference>
<dbReference type="GO" id="GO:0000032">
    <property type="term" value="P:cell wall mannoprotein biosynthetic process"/>
    <property type="evidence" value="ECO:0007669"/>
    <property type="project" value="TreeGrafter"/>
</dbReference>
<keyword evidence="7" id="KW-0472">Membrane</keyword>
<dbReference type="GO" id="GO:0005794">
    <property type="term" value="C:Golgi apparatus"/>
    <property type="evidence" value="ECO:0007669"/>
    <property type="project" value="TreeGrafter"/>
</dbReference>
<evidence type="ECO:0008006" key="10">
    <source>
        <dbReference type="Google" id="ProtNLM"/>
    </source>
</evidence>
<keyword evidence="7" id="KW-1133">Transmembrane helix</keyword>
<evidence type="ECO:0000256" key="2">
    <source>
        <dbReference type="ARBA" id="ARBA00007677"/>
    </source>
</evidence>
<dbReference type="EMBL" id="BIMX01000019">
    <property type="protein sequence ID" value="GCF00490.1"/>
    <property type="molecule type" value="Genomic_DNA"/>
</dbReference>
<dbReference type="GO" id="GO:0006493">
    <property type="term" value="P:protein O-linked glycosylation"/>
    <property type="evidence" value="ECO:0007669"/>
    <property type="project" value="TreeGrafter"/>
</dbReference>
<evidence type="ECO:0000256" key="6">
    <source>
        <dbReference type="SAM" id="MobiDB-lite"/>
    </source>
</evidence>
<dbReference type="GO" id="GO:0006487">
    <property type="term" value="P:protein N-linked glycosylation"/>
    <property type="evidence" value="ECO:0007669"/>
    <property type="project" value="TreeGrafter"/>
</dbReference>
<proteinExistence type="inferred from homology"/>
<gene>
    <name evidence="8" type="ORF">ZYGM_000527</name>
</gene>
<evidence type="ECO:0000313" key="9">
    <source>
        <dbReference type="Proteomes" id="UP000301737"/>
    </source>
</evidence>
<keyword evidence="7" id="KW-0812">Transmembrane</keyword>
<reference evidence="8 9" key="1">
    <citation type="submission" date="2019-01" db="EMBL/GenBank/DDBJ databases">
        <title>Draft Genome Sequencing of Zygosaccharomyces mellis Ca-7.</title>
        <authorList>
            <person name="Shiwa Y."/>
            <person name="Kanesaki Y."/>
            <person name="Ishige T."/>
            <person name="Mura K."/>
            <person name="Hori T."/>
            <person name="Tamura T."/>
        </authorList>
    </citation>
    <scope>NUCLEOTIDE SEQUENCE [LARGE SCALE GENOMIC DNA]</scope>
    <source>
        <strain evidence="8 9">Ca-7</strain>
    </source>
</reference>
<feature type="compositionally biased region" description="Basic and acidic residues" evidence="6">
    <location>
        <begin position="61"/>
        <end position="86"/>
    </location>
</feature>
<evidence type="ECO:0000256" key="4">
    <source>
        <dbReference type="ARBA" id="ARBA00022679"/>
    </source>
</evidence>
<keyword evidence="4" id="KW-0808">Transferase</keyword>
<sequence length="459" mass="53785">MTVFLSRRLLRLVVLVGICLGIVALLSPRGGGHQSGSDESYLSSLVSSNFNFDNSRLWGSHSDEGSSREEEQRYTAEKEKEKEEGQSKTGGLEGEQGLSSAEDGDKLTPESSHSSVGERGLVWEYMKPSYENKGSRPKACFVSLVRNEELSPMLESIEQVEEKFNRNFHYPWVFMNEKEFTTDFKKRVTEATSGEVEFVLIPEKHWSYPDYIDQRKAEDERNKMAADGVVYGHSESYRHMCRFQSGFFWQQSALDKYDWYWRVEPGIKLHCNINYDVFRWMQDNEKAYGFTITIHEYGRTIPTLWDTVRNWWWKNPQYIAKNNLLNFISDDKGEGYNLCHFWSNFEIANLNLWRSPAYRDYFKYLDDTGSFFYERWGDAPVHSIAASLFLPKDTIHYFSDIGYFHVPYHNCPLDNNVFKENQCKCDQDEDFTFHSYACGVQYYDAQGLTKPYGWEKYNN</sequence>
<dbReference type="OrthoDB" id="439943at2759"/>
<keyword evidence="5" id="KW-0735">Signal-anchor</keyword>